<evidence type="ECO:0000313" key="1">
    <source>
        <dbReference type="EMBL" id="KAK3951845.1"/>
    </source>
</evidence>
<name>A0AAN6SFK3_9PEZI</name>
<dbReference type="AlphaFoldDB" id="A0AAN6SFK3"/>
<gene>
    <name evidence="1" type="ORF">QBC32DRAFT_238446</name>
</gene>
<sequence>MSPPPTTTLALAARAASASTTAPTPATTCNREAMLDLFQIDDLPQKRSVWAMPNWPESLAGMAACCNLKSDNEVHMGGPDGCALWCLIPDQFLFEQVDDGKGGKKNGKRWDSQVVGSAMGQCVEDKGNVTGPHIAIWQVKEGAAAAPRRMSMKTVIGAMAWGIVVVGLL</sequence>
<keyword evidence="2" id="KW-1185">Reference proteome</keyword>
<reference evidence="1" key="2">
    <citation type="submission" date="2023-06" db="EMBL/GenBank/DDBJ databases">
        <authorList>
            <consortium name="Lawrence Berkeley National Laboratory"/>
            <person name="Mondo S.J."/>
            <person name="Hensen N."/>
            <person name="Bonometti L."/>
            <person name="Westerberg I."/>
            <person name="Brannstrom I.O."/>
            <person name="Guillou S."/>
            <person name="Cros-Aarteil S."/>
            <person name="Calhoun S."/>
            <person name="Haridas S."/>
            <person name="Kuo A."/>
            <person name="Pangilinan J."/>
            <person name="Riley R."/>
            <person name="Labutti K."/>
            <person name="Andreopoulos B."/>
            <person name="Lipzen A."/>
            <person name="Chen C."/>
            <person name="Yanf M."/>
            <person name="Daum C."/>
            <person name="Ng V."/>
            <person name="Clum A."/>
            <person name="Steindorff A."/>
            <person name="Ohm R."/>
            <person name="Martin F."/>
            <person name="Silar P."/>
            <person name="Natvig D."/>
            <person name="Lalanne C."/>
            <person name="Gautier V."/>
            <person name="Ament-Velasquez S.L."/>
            <person name="Kruys A."/>
            <person name="Hutchinson M.I."/>
            <person name="Powell A.J."/>
            <person name="Barry K."/>
            <person name="Miller A.N."/>
            <person name="Grigoriev I.V."/>
            <person name="Debuchy R."/>
            <person name="Gladieux P."/>
            <person name="Thoren M.H."/>
            <person name="Johannesson H."/>
        </authorList>
    </citation>
    <scope>NUCLEOTIDE SEQUENCE</scope>
    <source>
        <strain evidence="1">CBS 626.80</strain>
    </source>
</reference>
<protein>
    <submittedName>
        <fullName evidence="1">Uncharacterized protein</fullName>
    </submittedName>
</protein>
<organism evidence="1 2">
    <name type="scientific">Pseudoneurospora amorphoporcata</name>
    <dbReference type="NCBI Taxonomy" id="241081"/>
    <lineage>
        <taxon>Eukaryota</taxon>
        <taxon>Fungi</taxon>
        <taxon>Dikarya</taxon>
        <taxon>Ascomycota</taxon>
        <taxon>Pezizomycotina</taxon>
        <taxon>Sordariomycetes</taxon>
        <taxon>Sordariomycetidae</taxon>
        <taxon>Sordariales</taxon>
        <taxon>Sordariaceae</taxon>
        <taxon>Pseudoneurospora</taxon>
    </lineage>
</organism>
<comment type="caution">
    <text evidence="1">The sequence shown here is derived from an EMBL/GenBank/DDBJ whole genome shotgun (WGS) entry which is preliminary data.</text>
</comment>
<reference evidence="1" key="1">
    <citation type="journal article" date="2023" name="Mol. Phylogenet. Evol.">
        <title>Genome-scale phylogeny and comparative genomics of the fungal order Sordariales.</title>
        <authorList>
            <person name="Hensen N."/>
            <person name="Bonometti L."/>
            <person name="Westerberg I."/>
            <person name="Brannstrom I.O."/>
            <person name="Guillou S."/>
            <person name="Cros-Aarteil S."/>
            <person name="Calhoun S."/>
            <person name="Haridas S."/>
            <person name="Kuo A."/>
            <person name="Mondo S."/>
            <person name="Pangilinan J."/>
            <person name="Riley R."/>
            <person name="LaButti K."/>
            <person name="Andreopoulos B."/>
            <person name="Lipzen A."/>
            <person name="Chen C."/>
            <person name="Yan M."/>
            <person name="Daum C."/>
            <person name="Ng V."/>
            <person name="Clum A."/>
            <person name="Steindorff A."/>
            <person name="Ohm R.A."/>
            <person name="Martin F."/>
            <person name="Silar P."/>
            <person name="Natvig D.O."/>
            <person name="Lalanne C."/>
            <person name="Gautier V."/>
            <person name="Ament-Velasquez S.L."/>
            <person name="Kruys A."/>
            <person name="Hutchinson M.I."/>
            <person name="Powell A.J."/>
            <person name="Barry K."/>
            <person name="Miller A.N."/>
            <person name="Grigoriev I.V."/>
            <person name="Debuchy R."/>
            <person name="Gladieux P."/>
            <person name="Hiltunen Thoren M."/>
            <person name="Johannesson H."/>
        </authorList>
    </citation>
    <scope>NUCLEOTIDE SEQUENCE</scope>
    <source>
        <strain evidence="1">CBS 626.80</strain>
    </source>
</reference>
<dbReference type="Proteomes" id="UP001303222">
    <property type="component" value="Unassembled WGS sequence"/>
</dbReference>
<proteinExistence type="predicted"/>
<evidence type="ECO:0000313" key="2">
    <source>
        <dbReference type="Proteomes" id="UP001303222"/>
    </source>
</evidence>
<accession>A0AAN6SFK3</accession>
<dbReference type="EMBL" id="MU859138">
    <property type="protein sequence ID" value="KAK3951845.1"/>
    <property type="molecule type" value="Genomic_DNA"/>
</dbReference>
<feature type="non-terminal residue" evidence="1">
    <location>
        <position position="169"/>
    </location>
</feature>